<dbReference type="InterPro" id="IPR050270">
    <property type="entry name" value="DegV_domain_contain"/>
</dbReference>
<keyword evidence="3" id="KW-1185">Reference proteome</keyword>
<dbReference type="GO" id="GO:0004371">
    <property type="term" value="F:glycerone kinase activity"/>
    <property type="evidence" value="ECO:0007669"/>
    <property type="project" value="InterPro"/>
</dbReference>
<evidence type="ECO:0000313" key="3">
    <source>
        <dbReference type="Proteomes" id="UP000653674"/>
    </source>
</evidence>
<dbReference type="SMART" id="SM01120">
    <property type="entry name" value="Dak2"/>
    <property type="match status" value="1"/>
</dbReference>
<evidence type="ECO:0000313" key="2">
    <source>
        <dbReference type="EMBL" id="GIG73038.1"/>
    </source>
</evidence>
<name>A0A8J3PLN8_9ACTN</name>
<dbReference type="InterPro" id="IPR033470">
    <property type="entry name" value="FakA-like_C"/>
</dbReference>
<comment type="caution">
    <text evidence="2">The sequence shown here is derived from an EMBL/GenBank/DDBJ whole genome shotgun (WGS) entry which is preliminary data.</text>
</comment>
<dbReference type="PANTHER" id="PTHR33434">
    <property type="entry name" value="DEGV DOMAIN-CONTAINING PROTEIN DR_1986-RELATED"/>
    <property type="match status" value="1"/>
</dbReference>
<dbReference type="Pfam" id="PF02734">
    <property type="entry name" value="Dak2"/>
    <property type="match status" value="1"/>
</dbReference>
<keyword evidence="2" id="KW-0808">Transferase</keyword>
<dbReference type="PROSITE" id="PS51480">
    <property type="entry name" value="DHAL"/>
    <property type="match status" value="1"/>
</dbReference>
<dbReference type="Gene3D" id="1.25.40.340">
    <property type="match status" value="1"/>
</dbReference>
<dbReference type="GO" id="GO:0006071">
    <property type="term" value="P:glycerol metabolic process"/>
    <property type="evidence" value="ECO:0007669"/>
    <property type="project" value="InterPro"/>
</dbReference>
<accession>A0A8J3PLN8</accession>
<dbReference type="InterPro" id="IPR019986">
    <property type="entry name" value="YloV-like"/>
</dbReference>
<dbReference type="Pfam" id="PF13684">
    <property type="entry name" value="FakA-like_C"/>
    <property type="match status" value="1"/>
</dbReference>
<sequence length="565" mass="58033">MLDTLNATVVRDWCAAGLERLRRHQHEIDELNVYPVPDGDTGTNLVLTVTAASEALAAEPAEAADPQSLGRVLRTLARGALLGARGNSGVILAQMFAGMAQALAEVPAAGGAALAAALDRAAVSAREAVAEPVEGTVLTVARAAADAALAVDGDDVAAVVCAASDAARAALARTPQQLPALARAGVVDAGGRGLVVLLDALVEVVTGSAPPADAAPAPRRAAVTRARETGSDEYDYEVQYLLDAPDDAVDRLRQVLGRLGDSLVVVGAPRIGDAPRTWNVHVHVNDVGAAIEAGVEAGRPHRISVVRFADQVQRLPAHTPPATSMAVPAELIELIEPGGALPAPDGRAVVVVCDGDGIAELLVGEGATVVRPHPDGAPPSTGEILGVIRATGAGNVVVMPNDPDVAAAATAAAEEARAEGIRAGVVPTRSPVQALAALAVRDSARRFEDDIIAMAESAGACRYAEVTTASRDALTVAGLCRRGDVLALVQGEVTLIGQDLVETCRQLLDRLLAAGGEMVTLLTGDQAPDELVDSLTEHVGREWPFVEVHCYRGGQPHYPLLVGIE</sequence>
<dbReference type="Proteomes" id="UP000653674">
    <property type="component" value="Unassembled WGS sequence"/>
</dbReference>
<feature type="domain" description="DhaL" evidence="1">
    <location>
        <begin position="8"/>
        <end position="203"/>
    </location>
</feature>
<dbReference type="EMBL" id="BONU01000006">
    <property type="protein sequence ID" value="GIG73038.1"/>
    <property type="molecule type" value="Genomic_DNA"/>
</dbReference>
<reference evidence="2" key="1">
    <citation type="submission" date="2021-01" db="EMBL/GenBank/DDBJ databases">
        <title>Whole genome shotgun sequence of Planosporangium flavigriseum NBRC 105377.</title>
        <authorList>
            <person name="Komaki H."/>
            <person name="Tamura T."/>
        </authorList>
    </citation>
    <scope>NUCLEOTIDE SEQUENCE</scope>
    <source>
        <strain evidence="2">NBRC 105377</strain>
    </source>
</reference>
<dbReference type="SUPFAM" id="SSF101473">
    <property type="entry name" value="DhaL-like"/>
    <property type="match status" value="1"/>
</dbReference>
<dbReference type="InterPro" id="IPR048394">
    <property type="entry name" value="FakA-like_M"/>
</dbReference>
<dbReference type="SMART" id="SM01121">
    <property type="entry name" value="Dak1_2"/>
    <property type="match status" value="1"/>
</dbReference>
<dbReference type="Pfam" id="PF21645">
    <property type="entry name" value="FakA-like_M"/>
    <property type="match status" value="1"/>
</dbReference>
<protein>
    <submittedName>
        <fullName evidence="2">Dihydroxyacetone kinase</fullName>
    </submittedName>
</protein>
<dbReference type="NCBIfam" id="TIGR03599">
    <property type="entry name" value="YloV"/>
    <property type="match status" value="1"/>
</dbReference>
<dbReference type="PANTHER" id="PTHR33434:SF4">
    <property type="entry name" value="PHOSPHATASE PROTEIN"/>
    <property type="match status" value="1"/>
</dbReference>
<dbReference type="AlphaFoldDB" id="A0A8J3PLN8"/>
<dbReference type="InterPro" id="IPR004007">
    <property type="entry name" value="DhaL_dom"/>
</dbReference>
<proteinExistence type="predicted"/>
<dbReference type="InterPro" id="IPR036117">
    <property type="entry name" value="DhaL_dom_sf"/>
</dbReference>
<dbReference type="RefSeq" id="WP_168073950.1">
    <property type="nucleotide sequence ID" value="NZ_BAAAQJ010000016.1"/>
</dbReference>
<keyword evidence="2" id="KW-0418">Kinase</keyword>
<organism evidence="2 3">
    <name type="scientific">Planosporangium flavigriseum</name>
    <dbReference type="NCBI Taxonomy" id="373681"/>
    <lineage>
        <taxon>Bacteria</taxon>
        <taxon>Bacillati</taxon>
        <taxon>Actinomycetota</taxon>
        <taxon>Actinomycetes</taxon>
        <taxon>Micromonosporales</taxon>
        <taxon>Micromonosporaceae</taxon>
        <taxon>Planosporangium</taxon>
    </lineage>
</organism>
<evidence type="ECO:0000259" key="1">
    <source>
        <dbReference type="PROSITE" id="PS51480"/>
    </source>
</evidence>
<gene>
    <name evidence="2" type="ORF">Pfl04_14420</name>
</gene>